<evidence type="ECO:0000313" key="1">
    <source>
        <dbReference type="EMBL" id="KAJ1202297.1"/>
    </source>
</evidence>
<sequence length="118" mass="12245">MSRVGVCGSSSCRGRPPHLRWMRVAAKGVSGRDGPLTALGAEVRRVAVAVVETEAARQRRSRWQGCVRHVFIFFLSAVGLGGAGGCQAGPGGLFEPAGSVVGRVCARIRQCTEGVAPG</sequence>
<dbReference type="EMBL" id="JANPWB010000003">
    <property type="protein sequence ID" value="KAJ1202297.1"/>
    <property type="molecule type" value="Genomic_DNA"/>
</dbReference>
<organism evidence="1 2">
    <name type="scientific">Pleurodeles waltl</name>
    <name type="common">Iberian ribbed newt</name>
    <dbReference type="NCBI Taxonomy" id="8319"/>
    <lineage>
        <taxon>Eukaryota</taxon>
        <taxon>Metazoa</taxon>
        <taxon>Chordata</taxon>
        <taxon>Craniata</taxon>
        <taxon>Vertebrata</taxon>
        <taxon>Euteleostomi</taxon>
        <taxon>Amphibia</taxon>
        <taxon>Batrachia</taxon>
        <taxon>Caudata</taxon>
        <taxon>Salamandroidea</taxon>
        <taxon>Salamandridae</taxon>
        <taxon>Pleurodelinae</taxon>
        <taxon>Pleurodeles</taxon>
    </lineage>
</organism>
<comment type="caution">
    <text evidence="1">The sequence shown here is derived from an EMBL/GenBank/DDBJ whole genome shotgun (WGS) entry which is preliminary data.</text>
</comment>
<protein>
    <submittedName>
        <fullName evidence="1">Uncharacterized protein</fullName>
    </submittedName>
</protein>
<accession>A0AAV7VLX1</accession>
<dbReference type="Proteomes" id="UP001066276">
    <property type="component" value="Chromosome 2_1"/>
</dbReference>
<dbReference type="AlphaFoldDB" id="A0AAV7VLX1"/>
<keyword evidence="2" id="KW-1185">Reference proteome</keyword>
<proteinExistence type="predicted"/>
<reference evidence="1" key="1">
    <citation type="journal article" date="2022" name="bioRxiv">
        <title>Sequencing and chromosome-scale assembly of the giantPleurodeles waltlgenome.</title>
        <authorList>
            <person name="Brown T."/>
            <person name="Elewa A."/>
            <person name="Iarovenko S."/>
            <person name="Subramanian E."/>
            <person name="Araus A.J."/>
            <person name="Petzold A."/>
            <person name="Susuki M."/>
            <person name="Suzuki K.-i.T."/>
            <person name="Hayashi T."/>
            <person name="Toyoda A."/>
            <person name="Oliveira C."/>
            <person name="Osipova E."/>
            <person name="Leigh N.D."/>
            <person name="Simon A."/>
            <person name="Yun M.H."/>
        </authorList>
    </citation>
    <scope>NUCLEOTIDE SEQUENCE</scope>
    <source>
        <strain evidence="1">20211129_DDA</strain>
        <tissue evidence="1">Liver</tissue>
    </source>
</reference>
<evidence type="ECO:0000313" key="2">
    <source>
        <dbReference type="Proteomes" id="UP001066276"/>
    </source>
</evidence>
<gene>
    <name evidence="1" type="ORF">NDU88_006097</name>
</gene>
<name>A0AAV7VLX1_PLEWA</name>